<organism evidence="1 2">
    <name type="scientific">Willisornis vidua</name>
    <name type="common">Xingu scale-backed antbird</name>
    <dbReference type="NCBI Taxonomy" id="1566151"/>
    <lineage>
        <taxon>Eukaryota</taxon>
        <taxon>Metazoa</taxon>
        <taxon>Chordata</taxon>
        <taxon>Craniata</taxon>
        <taxon>Vertebrata</taxon>
        <taxon>Euteleostomi</taxon>
        <taxon>Archelosauria</taxon>
        <taxon>Archosauria</taxon>
        <taxon>Dinosauria</taxon>
        <taxon>Saurischia</taxon>
        <taxon>Theropoda</taxon>
        <taxon>Coelurosauria</taxon>
        <taxon>Aves</taxon>
        <taxon>Neognathae</taxon>
        <taxon>Neoaves</taxon>
        <taxon>Telluraves</taxon>
        <taxon>Australaves</taxon>
        <taxon>Passeriformes</taxon>
        <taxon>Thamnophilidae</taxon>
        <taxon>Willisornis</taxon>
    </lineage>
</organism>
<dbReference type="Proteomes" id="UP001145742">
    <property type="component" value="Unassembled WGS sequence"/>
</dbReference>
<dbReference type="PANTHER" id="PTHR33332">
    <property type="entry name" value="REVERSE TRANSCRIPTASE DOMAIN-CONTAINING PROTEIN"/>
    <property type="match status" value="1"/>
</dbReference>
<keyword evidence="2" id="KW-1185">Reference proteome</keyword>
<protein>
    <recommendedName>
        <fullName evidence="3">Rna-directed dna polymerase from mobile element jockey-like</fullName>
    </recommendedName>
</protein>
<comment type="caution">
    <text evidence="1">The sequence shown here is derived from an EMBL/GenBank/DDBJ whole genome shotgun (WGS) entry which is preliminary data.</text>
</comment>
<proteinExistence type="predicted"/>
<sequence length="169" mass="19149">MRGLQGSGVFFVGANDSGIECSLSKFANDTKPSGAVNMLEVKDTIQRDLKREICANLLKFNKAKCKVPQQHRIPFQKTIYHLTNFECPIEALFLRFESFSKGSVLGPVLFNIFINYLKDALEEILNKFADNTKLGGAVDSFKGREVLQRDLDKLEDWAITNHRMFNKGK</sequence>
<accession>A0ABQ9CR96</accession>
<evidence type="ECO:0000313" key="2">
    <source>
        <dbReference type="Proteomes" id="UP001145742"/>
    </source>
</evidence>
<evidence type="ECO:0008006" key="3">
    <source>
        <dbReference type="Google" id="ProtNLM"/>
    </source>
</evidence>
<name>A0ABQ9CR96_9PASS</name>
<reference evidence="1" key="1">
    <citation type="submission" date="2019-10" db="EMBL/GenBank/DDBJ databases">
        <authorList>
            <person name="Soares A.E.R."/>
            <person name="Aleixo A."/>
            <person name="Schneider P."/>
            <person name="Miyaki C.Y."/>
            <person name="Schneider M.P."/>
            <person name="Mello C."/>
            <person name="Vasconcelos A.T.R."/>
        </authorList>
    </citation>
    <scope>NUCLEOTIDE SEQUENCE</scope>
    <source>
        <tissue evidence="1">Muscle</tissue>
    </source>
</reference>
<dbReference type="EMBL" id="WHWB01034584">
    <property type="protein sequence ID" value="KAJ7407696.1"/>
    <property type="molecule type" value="Genomic_DNA"/>
</dbReference>
<gene>
    <name evidence="1" type="ORF">WISP_125175</name>
</gene>
<evidence type="ECO:0000313" key="1">
    <source>
        <dbReference type="EMBL" id="KAJ7407696.1"/>
    </source>
</evidence>